<keyword evidence="6" id="KW-1185">Reference proteome</keyword>
<proteinExistence type="inferred from homology"/>
<dbReference type="InterPro" id="IPR029045">
    <property type="entry name" value="ClpP/crotonase-like_dom_sf"/>
</dbReference>
<dbReference type="Gene3D" id="3.90.226.10">
    <property type="entry name" value="2-enoyl-CoA Hydratase, Chain A, domain 1"/>
    <property type="match status" value="1"/>
</dbReference>
<keyword evidence="3 5" id="KW-0456">Lyase</keyword>
<dbReference type="PANTHER" id="PTHR11941:SF169">
    <property type="entry name" value="(7AS)-7A-METHYL-1,5-DIOXO-2,3,5,6,7,7A-HEXAHYDRO-1H-INDENE-CARBOXYL-COA HYDROLASE"/>
    <property type="match status" value="1"/>
</dbReference>
<dbReference type="RefSeq" id="WP_285971640.1">
    <property type="nucleotide sequence ID" value="NZ_CP127294.1"/>
</dbReference>
<dbReference type="NCBIfam" id="NF005891">
    <property type="entry name" value="PRK07854.1"/>
    <property type="match status" value="1"/>
</dbReference>
<sequence length="224" mass="23603">MITTEIRGEVGVIALDRHERRNALDVEHCVALRKAVVELGPRVRALVITGRGTSFCAGADLRGVHGDGFRTALYDALHSITAVPVPVLAAVNGPAIGAGTQLAIACDLRVAAPSAVFAVPTARNGLVVDPWTVRRLALLAGGGAARAMLLGCDRLDAGLAFHRGLVDRLGDLDAALEWAAEIAEFAPSSLKYSKQALDTLFEGAPWDSTLDTAFEDSWPKEASK</sequence>
<evidence type="ECO:0000256" key="3">
    <source>
        <dbReference type="ARBA" id="ARBA00023239"/>
    </source>
</evidence>
<gene>
    <name evidence="5" type="ORF">QRX50_09820</name>
</gene>
<dbReference type="CDD" id="cd06558">
    <property type="entry name" value="crotonase-like"/>
    <property type="match status" value="1"/>
</dbReference>
<organism evidence="5 6">
    <name type="scientific">Amycolatopsis carbonis</name>
    <dbReference type="NCBI Taxonomy" id="715471"/>
    <lineage>
        <taxon>Bacteria</taxon>
        <taxon>Bacillati</taxon>
        <taxon>Actinomycetota</taxon>
        <taxon>Actinomycetes</taxon>
        <taxon>Pseudonocardiales</taxon>
        <taxon>Pseudonocardiaceae</taxon>
        <taxon>Amycolatopsis</taxon>
    </lineage>
</organism>
<dbReference type="AlphaFoldDB" id="A0A9Y2IMG3"/>
<dbReference type="Pfam" id="PF00378">
    <property type="entry name" value="ECH_1"/>
    <property type="match status" value="1"/>
</dbReference>
<keyword evidence="2" id="KW-0443">Lipid metabolism</keyword>
<dbReference type="PANTHER" id="PTHR11941">
    <property type="entry name" value="ENOYL-COA HYDRATASE-RELATED"/>
    <property type="match status" value="1"/>
</dbReference>
<dbReference type="GO" id="GO:0004300">
    <property type="term" value="F:enoyl-CoA hydratase activity"/>
    <property type="evidence" value="ECO:0007669"/>
    <property type="project" value="UniProtKB-EC"/>
</dbReference>
<dbReference type="GO" id="GO:0006635">
    <property type="term" value="P:fatty acid beta-oxidation"/>
    <property type="evidence" value="ECO:0007669"/>
    <property type="project" value="TreeGrafter"/>
</dbReference>
<dbReference type="InterPro" id="IPR001753">
    <property type="entry name" value="Enoyl-CoA_hydra/iso"/>
</dbReference>
<accession>A0A9Y2IMG3</accession>
<dbReference type="EC" id="4.2.1.17" evidence="5"/>
<dbReference type="PROSITE" id="PS00166">
    <property type="entry name" value="ENOYL_COA_HYDRATASE"/>
    <property type="match status" value="1"/>
</dbReference>
<comment type="similarity">
    <text evidence="1 4">Belongs to the enoyl-CoA hydratase/isomerase family.</text>
</comment>
<dbReference type="Proteomes" id="UP001236014">
    <property type="component" value="Chromosome"/>
</dbReference>
<evidence type="ECO:0000313" key="5">
    <source>
        <dbReference type="EMBL" id="WIX81028.1"/>
    </source>
</evidence>
<reference evidence="5 6" key="1">
    <citation type="submission" date="2023-06" db="EMBL/GenBank/DDBJ databases">
        <authorList>
            <person name="Oyuntsetseg B."/>
            <person name="Kim S.B."/>
        </authorList>
    </citation>
    <scope>NUCLEOTIDE SEQUENCE [LARGE SCALE GENOMIC DNA]</scope>
    <source>
        <strain evidence="5 6">2-15</strain>
    </source>
</reference>
<evidence type="ECO:0000256" key="4">
    <source>
        <dbReference type="RuleBase" id="RU003707"/>
    </source>
</evidence>
<evidence type="ECO:0000256" key="2">
    <source>
        <dbReference type="ARBA" id="ARBA00023098"/>
    </source>
</evidence>
<dbReference type="SUPFAM" id="SSF52096">
    <property type="entry name" value="ClpP/crotonase"/>
    <property type="match status" value="1"/>
</dbReference>
<protein>
    <submittedName>
        <fullName evidence="5">Enoyl-CoA hydratase</fullName>
        <ecNumber evidence="5">4.2.1.17</ecNumber>
    </submittedName>
</protein>
<dbReference type="KEGG" id="acab:QRX50_09820"/>
<name>A0A9Y2IMG3_9PSEU</name>
<dbReference type="EMBL" id="CP127294">
    <property type="protein sequence ID" value="WIX81028.1"/>
    <property type="molecule type" value="Genomic_DNA"/>
</dbReference>
<evidence type="ECO:0000313" key="6">
    <source>
        <dbReference type="Proteomes" id="UP001236014"/>
    </source>
</evidence>
<evidence type="ECO:0000256" key="1">
    <source>
        <dbReference type="ARBA" id="ARBA00005254"/>
    </source>
</evidence>
<dbReference type="InterPro" id="IPR018376">
    <property type="entry name" value="Enoyl-CoA_hyd/isom_CS"/>
</dbReference>